<accession>A0A7C4W954</accession>
<comment type="caution">
    <text evidence="2">The sequence shown here is derived from an EMBL/GenBank/DDBJ whole genome shotgun (WGS) entry which is preliminary data.</text>
</comment>
<name>A0A7C4W954_9BACT</name>
<dbReference type="Pfam" id="PF00756">
    <property type="entry name" value="Esterase"/>
    <property type="match status" value="1"/>
</dbReference>
<dbReference type="InterPro" id="IPR013783">
    <property type="entry name" value="Ig-like_fold"/>
</dbReference>
<reference evidence="2" key="1">
    <citation type="journal article" date="2020" name="mSystems">
        <title>Genome- and Community-Level Interaction Insights into Carbon Utilization and Element Cycling Functions of Hydrothermarchaeota in Hydrothermal Sediment.</title>
        <authorList>
            <person name="Zhou Z."/>
            <person name="Liu Y."/>
            <person name="Xu W."/>
            <person name="Pan J."/>
            <person name="Luo Z.H."/>
            <person name="Li M."/>
        </authorList>
    </citation>
    <scope>NUCLEOTIDE SEQUENCE [LARGE SCALE GENOMIC DNA]</scope>
    <source>
        <strain evidence="2">SpSt-609</strain>
    </source>
</reference>
<dbReference type="GO" id="GO:2001070">
    <property type="term" value="F:starch binding"/>
    <property type="evidence" value="ECO:0007669"/>
    <property type="project" value="InterPro"/>
</dbReference>
<dbReference type="AlphaFoldDB" id="A0A7C4W954"/>
<dbReference type="InterPro" id="IPR029058">
    <property type="entry name" value="AB_hydrolase_fold"/>
</dbReference>
<dbReference type="Gene3D" id="2.60.40.10">
    <property type="entry name" value="Immunoglobulins"/>
    <property type="match status" value="1"/>
</dbReference>
<dbReference type="InterPro" id="IPR050583">
    <property type="entry name" value="Mycobacterial_A85_antigen"/>
</dbReference>
<gene>
    <name evidence="2" type="ORF">ENT77_02815</name>
</gene>
<organism evidence="2">
    <name type="scientific">Fervidobacterium thailandense</name>
    <dbReference type="NCBI Taxonomy" id="1008305"/>
    <lineage>
        <taxon>Bacteria</taxon>
        <taxon>Thermotogati</taxon>
        <taxon>Thermotogota</taxon>
        <taxon>Thermotogae</taxon>
        <taxon>Thermotogales</taxon>
        <taxon>Fervidobacteriaceae</taxon>
        <taxon>Fervidobacterium</taxon>
    </lineage>
</organism>
<dbReference type="InterPro" id="IPR014756">
    <property type="entry name" value="Ig_E-set"/>
</dbReference>
<sequence length="387" mass="44703">MLCDRGLFKGSFALLVLLFSTIFGYRVTFVVEVPTYTPDDAEVFIAGSFNGWNPADERYKLHKEGWYYVGVFELSGPVEFKFTRGSWETVEKGSRGEEIANRVLEIQNDMEVSFVVMHWRDFVEKGKAGMRRTYTGNIKLIENFYSPELGNWRNIIIYLPPDYENSTERYPVLYMHDGQNVFDKSTSFSGIEWEADESAERLIREGAIRPIIIVGIYNTGVERRNEYSPWVDENYGGGKGDLYAKFIVETLKPYIDTNFRTLPDRDNTAICGSSLGGLISLYTGLKYNGVFSMLGVMSPAFWFANKKIFDYVKENEFQYPTKIYMDVGTAEGSNPEVYLFDARSMYKLLQTKQNVDLLYLEDRNAPHSEIAWARRFPELLMFFFGKE</sequence>
<dbReference type="EMBL" id="DSZY01000014">
    <property type="protein sequence ID" value="HGU40111.1"/>
    <property type="molecule type" value="Genomic_DNA"/>
</dbReference>
<feature type="domain" description="CBM20" evidence="1">
    <location>
        <begin position="19"/>
        <end position="121"/>
    </location>
</feature>
<dbReference type="PROSITE" id="PS51166">
    <property type="entry name" value="CBM20"/>
    <property type="match status" value="1"/>
</dbReference>
<dbReference type="SMART" id="SM01065">
    <property type="entry name" value="CBM_2"/>
    <property type="match status" value="1"/>
</dbReference>
<dbReference type="PANTHER" id="PTHR48098:SF6">
    <property type="entry name" value="FERRI-BACILLIBACTIN ESTERASE BESA"/>
    <property type="match status" value="1"/>
</dbReference>
<evidence type="ECO:0000313" key="2">
    <source>
        <dbReference type="EMBL" id="HGU40111.1"/>
    </source>
</evidence>
<protein>
    <submittedName>
        <fullName evidence="2">Esterase</fullName>
    </submittedName>
</protein>
<dbReference type="PANTHER" id="PTHR48098">
    <property type="entry name" value="ENTEROCHELIN ESTERASE-RELATED"/>
    <property type="match status" value="1"/>
</dbReference>
<dbReference type="SUPFAM" id="SSF81296">
    <property type="entry name" value="E set domains"/>
    <property type="match status" value="1"/>
</dbReference>
<dbReference type="Gene3D" id="3.40.50.1820">
    <property type="entry name" value="alpha/beta hydrolase"/>
    <property type="match status" value="1"/>
</dbReference>
<evidence type="ECO:0000259" key="1">
    <source>
        <dbReference type="PROSITE" id="PS51166"/>
    </source>
</evidence>
<dbReference type="InterPro" id="IPR002044">
    <property type="entry name" value="CBM20"/>
</dbReference>
<dbReference type="SUPFAM" id="SSF53474">
    <property type="entry name" value="alpha/beta-Hydrolases"/>
    <property type="match status" value="1"/>
</dbReference>
<dbReference type="InterPro" id="IPR000801">
    <property type="entry name" value="Esterase-like"/>
</dbReference>
<proteinExistence type="predicted"/>